<name>A0ABW8BH05_9ACTN</name>
<reference evidence="3 4" key="1">
    <citation type="submission" date="2024-07" db="EMBL/GenBank/DDBJ databases">
        <title>Whole genome sequencing of Prodigiosin pigment-producing Streptomyces salinarius isolated from rhizosphere soil of Arachis hypogaea.</title>
        <authorList>
            <person name="Vidhya A."/>
            <person name="Ramya S."/>
        </authorList>
    </citation>
    <scope>NUCLEOTIDE SEQUENCE [LARGE SCALE GENOMIC DNA]</scope>
    <source>
        <strain evidence="3 4">VRMG2420</strain>
    </source>
</reference>
<evidence type="ECO:0000313" key="4">
    <source>
        <dbReference type="Proteomes" id="UP001614264"/>
    </source>
</evidence>
<protein>
    <submittedName>
        <fullName evidence="3">Uncharacterized protein</fullName>
    </submittedName>
</protein>
<dbReference type="EMBL" id="JBITPR010000045">
    <property type="protein sequence ID" value="MFI7873401.1"/>
    <property type="molecule type" value="Genomic_DNA"/>
</dbReference>
<gene>
    <name evidence="3" type="ORF">AB4829_22670</name>
</gene>
<feature type="region of interest" description="Disordered" evidence="1">
    <location>
        <begin position="60"/>
        <end position="97"/>
    </location>
</feature>
<keyword evidence="2" id="KW-0812">Transmembrane</keyword>
<feature type="transmembrane region" description="Helical" evidence="2">
    <location>
        <begin position="32"/>
        <end position="55"/>
    </location>
</feature>
<dbReference type="Proteomes" id="UP001614264">
    <property type="component" value="Unassembled WGS sequence"/>
</dbReference>
<dbReference type="RefSeq" id="WP_399593837.1">
    <property type="nucleotide sequence ID" value="NZ_JBITPR010000045.1"/>
</dbReference>
<accession>A0ABW8BH05</accession>
<keyword evidence="4" id="KW-1185">Reference proteome</keyword>
<feature type="non-terminal residue" evidence="3">
    <location>
        <position position="1"/>
    </location>
</feature>
<comment type="caution">
    <text evidence="3">The sequence shown here is derived from an EMBL/GenBank/DDBJ whole genome shotgun (WGS) entry which is preliminary data.</text>
</comment>
<evidence type="ECO:0000256" key="1">
    <source>
        <dbReference type="SAM" id="MobiDB-lite"/>
    </source>
</evidence>
<organism evidence="3 4">
    <name type="scientific">Streptomyces salinarius</name>
    <dbReference type="NCBI Taxonomy" id="2762598"/>
    <lineage>
        <taxon>Bacteria</taxon>
        <taxon>Bacillati</taxon>
        <taxon>Actinomycetota</taxon>
        <taxon>Actinomycetes</taxon>
        <taxon>Kitasatosporales</taxon>
        <taxon>Streptomycetaceae</taxon>
        <taxon>Streptomyces</taxon>
    </lineage>
</organism>
<keyword evidence="2" id="KW-0472">Membrane</keyword>
<proteinExistence type="predicted"/>
<evidence type="ECO:0000313" key="3">
    <source>
        <dbReference type="EMBL" id="MFI7873401.1"/>
    </source>
</evidence>
<feature type="compositionally biased region" description="Basic residues" evidence="1">
    <location>
        <begin position="60"/>
        <end position="69"/>
    </location>
</feature>
<evidence type="ECO:0000256" key="2">
    <source>
        <dbReference type="SAM" id="Phobius"/>
    </source>
</evidence>
<sequence length="97" mass="10933">AVSTVLTWGYYGLKSWTYLFGRSRAGEVTYKVVYTAFAVAGSLLILQTLIGSRNLPRVVSRRARRRRPGQGRPRAPPIIPPLKSWRPRAGDSRSYAR</sequence>
<keyword evidence="2" id="KW-1133">Transmembrane helix</keyword>